<dbReference type="Pfam" id="PF01535">
    <property type="entry name" value="PPR"/>
    <property type="match status" value="1"/>
</dbReference>
<name>A0A9Q0FCV3_9ROSI</name>
<keyword evidence="4" id="KW-1185">Reference proteome</keyword>
<dbReference type="InterPro" id="IPR011990">
    <property type="entry name" value="TPR-like_helical_dom_sf"/>
</dbReference>
<dbReference type="AlphaFoldDB" id="A0A9Q0FCV3"/>
<sequence>MPRALGRVPLRSVVDSFGEFKSHEHAWRNIMKKLRSCRTIATSTGHDSHAYGSTTSSIQQQIIYALRRGERTKASTLLQDLGRGGHALRANDVIDILKYCARSPDPLFVMETWRTMEEKLIGLNSMCGLLIMRALCKGGYLQEASNFLNFIGENHGMHPTLPAYNIFLKTCYIFLKTRSEMHSMIHLHQCLDLMERRSVGKNEVTYALLLKYLQIVAILRFSSFQLAVWQRNLSAAHEIWKDYVKSYTPNIFALRKFVWSFTRLSDVKSAYEALQHMVALAIRGNNFFKFTAKGACYPSRLDIPMLSNGKSGIQMSDSFETEQSFPLEVNTAIQQHTTSDTSSEVHGVGVVRLDKYASKPVRRILMWSFSDVIHGCAVARDSRLAERLIFQMQSLGLQTTRHTYNGFVRAIVSERGFSEGMEVLKIMLQRNKKPYDMTLATVAVSCSRALELDMAEVLLDQISSCPFPYPYNAFLRACDIMDQPERGILMLAKMKELKVKPDIRTYEVLFSLFANVNAPYEEGNMLSKVDSAKRIGAIEMDMKKNGVQHSHESMRNLLRAFGNEGMIRELIQYLHSAEHLFCRSNTYLGTPIYNVALHALVKAKETDLAVDLFKTMKSSGIAPDDATYNIMIDCCSTIPCYRSAAALVSMLLRSGFCPKTLTYTGLVKILLEDENFNNALHLLDQVSSEEVQLDVLFYNTILRKACEKGRIDVIELISEHMHRERVQPDPGTCNHVFSAYVSRGFHNTAIEALQVLSMRMICAEEGALQEMKEEFEDSLILAEDLEVDSQILEFFKGFEEHIAVALWNLRWCAMLGFHISWSPEQSPWSRRLSINYDKRNRVTR</sequence>
<reference evidence="3" key="1">
    <citation type="submission" date="2022-02" db="EMBL/GenBank/DDBJ databases">
        <authorList>
            <person name="Henning P.M."/>
            <person name="McCubbin A.G."/>
            <person name="Shore J.S."/>
        </authorList>
    </citation>
    <scope>NUCLEOTIDE SEQUENCE</scope>
    <source>
        <strain evidence="3">F60SS</strain>
        <tissue evidence="3">Leaves</tissue>
    </source>
</reference>
<accession>A0A9Q0FCV3</accession>
<feature type="repeat" description="PPR" evidence="2">
    <location>
        <begin position="694"/>
        <end position="728"/>
    </location>
</feature>
<evidence type="ECO:0000256" key="2">
    <source>
        <dbReference type="PROSITE-ProRule" id="PRU00708"/>
    </source>
</evidence>
<feature type="repeat" description="PPR" evidence="2">
    <location>
        <begin position="589"/>
        <end position="623"/>
    </location>
</feature>
<dbReference type="PANTHER" id="PTHR47859:SF1">
    <property type="entry name" value="PENTATRICOPEPTIDE REPEAT-CONTAINING PROTEIN"/>
    <property type="match status" value="1"/>
</dbReference>
<evidence type="ECO:0000256" key="1">
    <source>
        <dbReference type="ARBA" id="ARBA00022737"/>
    </source>
</evidence>
<comment type="caution">
    <text evidence="3">The sequence shown here is derived from an EMBL/GenBank/DDBJ whole genome shotgun (WGS) entry which is preliminary data.</text>
</comment>
<dbReference type="OrthoDB" id="119302at2759"/>
<evidence type="ECO:0000313" key="3">
    <source>
        <dbReference type="EMBL" id="KAJ4829143.1"/>
    </source>
</evidence>
<dbReference type="Pfam" id="PF13812">
    <property type="entry name" value="PPR_3"/>
    <property type="match status" value="1"/>
</dbReference>
<reference evidence="3" key="2">
    <citation type="journal article" date="2023" name="Plants (Basel)">
        <title>Annotation of the Turnera subulata (Passifloraceae) Draft Genome Reveals the S-Locus Evolved after the Divergence of Turneroideae from Passifloroideae in a Stepwise Manner.</title>
        <authorList>
            <person name="Henning P.M."/>
            <person name="Roalson E.H."/>
            <person name="Mir W."/>
            <person name="McCubbin A.G."/>
            <person name="Shore J.S."/>
        </authorList>
    </citation>
    <scope>NUCLEOTIDE SEQUENCE</scope>
    <source>
        <strain evidence="3">F60SS</strain>
    </source>
</reference>
<evidence type="ECO:0000313" key="4">
    <source>
        <dbReference type="Proteomes" id="UP001141552"/>
    </source>
</evidence>
<dbReference type="PANTHER" id="PTHR47859">
    <property type="entry name" value="PENTATRICOPEPTIDE REPEAT-CONTAINING PROTEIN"/>
    <property type="match status" value="1"/>
</dbReference>
<evidence type="ECO:0008006" key="5">
    <source>
        <dbReference type="Google" id="ProtNLM"/>
    </source>
</evidence>
<dbReference type="EMBL" id="JAKUCV010005985">
    <property type="protein sequence ID" value="KAJ4829143.1"/>
    <property type="molecule type" value="Genomic_DNA"/>
</dbReference>
<dbReference type="InterPro" id="IPR002885">
    <property type="entry name" value="PPR_rpt"/>
</dbReference>
<dbReference type="PROSITE" id="PS51375">
    <property type="entry name" value="PPR"/>
    <property type="match status" value="3"/>
</dbReference>
<dbReference type="Proteomes" id="UP001141552">
    <property type="component" value="Unassembled WGS sequence"/>
</dbReference>
<proteinExistence type="predicted"/>
<dbReference type="NCBIfam" id="TIGR00756">
    <property type="entry name" value="PPR"/>
    <property type="match status" value="1"/>
</dbReference>
<gene>
    <name evidence="3" type="ORF">Tsubulata_012146</name>
</gene>
<keyword evidence="1" id="KW-0677">Repeat</keyword>
<organism evidence="3 4">
    <name type="scientific">Turnera subulata</name>
    <dbReference type="NCBI Taxonomy" id="218843"/>
    <lineage>
        <taxon>Eukaryota</taxon>
        <taxon>Viridiplantae</taxon>
        <taxon>Streptophyta</taxon>
        <taxon>Embryophyta</taxon>
        <taxon>Tracheophyta</taxon>
        <taxon>Spermatophyta</taxon>
        <taxon>Magnoliopsida</taxon>
        <taxon>eudicotyledons</taxon>
        <taxon>Gunneridae</taxon>
        <taxon>Pentapetalae</taxon>
        <taxon>rosids</taxon>
        <taxon>fabids</taxon>
        <taxon>Malpighiales</taxon>
        <taxon>Passifloraceae</taxon>
        <taxon>Turnera</taxon>
    </lineage>
</organism>
<feature type="repeat" description="PPR" evidence="2">
    <location>
        <begin position="624"/>
        <end position="658"/>
    </location>
</feature>
<protein>
    <recommendedName>
        <fullName evidence="5">Pentacotripeptide-repeat region of PRORP domain-containing protein</fullName>
    </recommendedName>
</protein>
<dbReference type="Pfam" id="PF13041">
    <property type="entry name" value="PPR_2"/>
    <property type="match status" value="1"/>
</dbReference>
<dbReference type="Gene3D" id="1.25.40.10">
    <property type="entry name" value="Tetratricopeptide repeat domain"/>
    <property type="match status" value="4"/>
</dbReference>